<evidence type="ECO:0000313" key="4">
    <source>
        <dbReference type="Proteomes" id="UP000225379"/>
    </source>
</evidence>
<dbReference type="OrthoDB" id="6116224at2"/>
<accession>A0A2B8BEB1</accession>
<evidence type="ECO:0000313" key="3">
    <source>
        <dbReference type="EMBL" id="PGH55712.1"/>
    </source>
</evidence>
<gene>
    <name evidence="3" type="ORF">CRT60_20785</name>
</gene>
<keyword evidence="4" id="KW-1185">Reference proteome</keyword>
<dbReference type="CDD" id="cd00761">
    <property type="entry name" value="Glyco_tranf_GTA_type"/>
    <property type="match status" value="1"/>
</dbReference>
<dbReference type="Gene3D" id="3.90.550.10">
    <property type="entry name" value="Spore Coat Polysaccharide Biosynthesis Protein SpsA, Chain A"/>
    <property type="match status" value="1"/>
</dbReference>
<organism evidence="3 4">
    <name type="scientific">Azospirillum palustre</name>
    <dbReference type="NCBI Taxonomy" id="2044885"/>
    <lineage>
        <taxon>Bacteria</taxon>
        <taxon>Pseudomonadati</taxon>
        <taxon>Pseudomonadota</taxon>
        <taxon>Alphaproteobacteria</taxon>
        <taxon>Rhodospirillales</taxon>
        <taxon>Azospirillaceae</taxon>
        <taxon>Azospirillum</taxon>
    </lineage>
</organism>
<proteinExistence type="predicted"/>
<dbReference type="SUPFAM" id="SSF53448">
    <property type="entry name" value="Nucleotide-diphospho-sugar transferases"/>
    <property type="match status" value="1"/>
</dbReference>
<name>A0A2B8BEB1_9PROT</name>
<dbReference type="PANTHER" id="PTHR22916">
    <property type="entry name" value="GLYCOSYLTRANSFERASE"/>
    <property type="match status" value="1"/>
</dbReference>
<dbReference type="PANTHER" id="PTHR22916:SF3">
    <property type="entry name" value="UDP-GLCNAC:BETAGAL BETA-1,3-N-ACETYLGLUCOSAMINYLTRANSFERASE-LIKE PROTEIN 1"/>
    <property type="match status" value="1"/>
</dbReference>
<protein>
    <recommendedName>
        <fullName evidence="2">Glycosyltransferase 2-like domain-containing protein</fullName>
    </recommendedName>
</protein>
<comment type="caution">
    <text evidence="3">The sequence shown here is derived from an EMBL/GenBank/DDBJ whole genome shotgun (WGS) entry which is preliminary data.</text>
</comment>
<sequence>MNPVFEPEPAQSGPSPTADGPALPTFAASIVICTYRRPELLDACLASLLDQQLPDGFHEILVVDNSTGCEARPVVERWQPFFTLRRTPLRYLLEERSGVAFARNRGVAEAVSPLIVFIDDDETACDGWLDRMTEPFRRFGDAVDIVAGEVEPDFGDQPRPDWLSDDLLHFFSCRWGWDTQPRFLQLPEWFGEGNCAFRKVLMAGRQFPTDMGRKSGGLMSNEGIIFQDMRREGAKAYYVPGAFVLHRIHPDRLNRRWLMRRMFFQGVSNRKTVDRMGVDVPQADFMLNLAKLATLDVETLEGESIRAVAGLYHQIGYAMGSVLHGDG</sequence>
<dbReference type="AlphaFoldDB" id="A0A2B8BEB1"/>
<feature type="region of interest" description="Disordered" evidence="1">
    <location>
        <begin position="1"/>
        <end position="21"/>
    </location>
</feature>
<dbReference type="Proteomes" id="UP000225379">
    <property type="component" value="Unassembled WGS sequence"/>
</dbReference>
<feature type="domain" description="Glycosyltransferase 2-like" evidence="2">
    <location>
        <begin position="29"/>
        <end position="171"/>
    </location>
</feature>
<dbReference type="Pfam" id="PF00535">
    <property type="entry name" value="Glycos_transf_2"/>
    <property type="match status" value="1"/>
</dbReference>
<dbReference type="InterPro" id="IPR029044">
    <property type="entry name" value="Nucleotide-diphossugar_trans"/>
</dbReference>
<reference evidence="4" key="1">
    <citation type="submission" date="2017-10" db="EMBL/GenBank/DDBJ databases">
        <authorList>
            <person name="Kravchenko I.K."/>
            <person name="Grouzdev D.S."/>
        </authorList>
    </citation>
    <scope>NUCLEOTIDE SEQUENCE [LARGE SCALE GENOMIC DNA]</scope>
    <source>
        <strain evidence="4">B2</strain>
    </source>
</reference>
<evidence type="ECO:0000256" key="1">
    <source>
        <dbReference type="SAM" id="MobiDB-lite"/>
    </source>
</evidence>
<evidence type="ECO:0000259" key="2">
    <source>
        <dbReference type="Pfam" id="PF00535"/>
    </source>
</evidence>
<dbReference type="GO" id="GO:0016758">
    <property type="term" value="F:hexosyltransferase activity"/>
    <property type="evidence" value="ECO:0007669"/>
    <property type="project" value="UniProtKB-ARBA"/>
</dbReference>
<dbReference type="InterPro" id="IPR001173">
    <property type="entry name" value="Glyco_trans_2-like"/>
</dbReference>
<dbReference type="EMBL" id="PDKW01000042">
    <property type="protein sequence ID" value="PGH55712.1"/>
    <property type="molecule type" value="Genomic_DNA"/>
</dbReference>